<feature type="compositionally biased region" description="Basic and acidic residues" evidence="1">
    <location>
        <begin position="264"/>
        <end position="298"/>
    </location>
</feature>
<feature type="domain" description="SAP" evidence="2">
    <location>
        <begin position="13"/>
        <end position="47"/>
    </location>
</feature>
<dbReference type="SMART" id="SM00513">
    <property type="entry name" value="SAP"/>
    <property type="match status" value="1"/>
</dbReference>
<dbReference type="InterPro" id="IPR003034">
    <property type="entry name" value="SAP_dom"/>
</dbReference>
<dbReference type="PANTHER" id="PTHR46589">
    <property type="entry name" value="APOPTOTIC CHROMATIN CONDENSATION INDUCER IN THE NUCLEUS"/>
    <property type="match status" value="1"/>
</dbReference>
<accession>A0A915IUX7</accession>
<dbReference type="Proteomes" id="UP000887565">
    <property type="component" value="Unplaced"/>
</dbReference>
<dbReference type="GO" id="GO:0008380">
    <property type="term" value="P:RNA splicing"/>
    <property type="evidence" value="ECO:0007669"/>
    <property type="project" value="TreeGrafter"/>
</dbReference>
<feature type="compositionally biased region" description="Basic and acidic residues" evidence="1">
    <location>
        <begin position="234"/>
        <end position="245"/>
    </location>
</feature>
<dbReference type="OMA" id="KENHEHT"/>
<keyword evidence="3" id="KW-1185">Reference proteome</keyword>
<dbReference type="GO" id="GO:0003723">
    <property type="term" value="F:RNA binding"/>
    <property type="evidence" value="ECO:0007669"/>
    <property type="project" value="TreeGrafter"/>
</dbReference>
<evidence type="ECO:0000313" key="4">
    <source>
        <dbReference type="WBParaSite" id="nRc.2.0.1.t17999-RA"/>
    </source>
</evidence>
<feature type="compositionally biased region" description="Polar residues" evidence="1">
    <location>
        <begin position="199"/>
        <end position="211"/>
    </location>
</feature>
<feature type="compositionally biased region" description="Polar residues" evidence="1">
    <location>
        <begin position="253"/>
        <end position="262"/>
    </location>
</feature>
<dbReference type="AlphaFoldDB" id="A0A915IUX7"/>
<feature type="region of interest" description="Disordered" evidence="1">
    <location>
        <begin position="111"/>
        <end position="349"/>
    </location>
</feature>
<dbReference type="Pfam" id="PF02037">
    <property type="entry name" value="SAP"/>
    <property type="match status" value="1"/>
</dbReference>
<dbReference type="GO" id="GO:0071011">
    <property type="term" value="C:precatalytic spliceosome"/>
    <property type="evidence" value="ECO:0007669"/>
    <property type="project" value="TreeGrafter"/>
</dbReference>
<organism evidence="3 4">
    <name type="scientific">Romanomermis culicivorax</name>
    <name type="common">Nematode worm</name>
    <dbReference type="NCBI Taxonomy" id="13658"/>
    <lineage>
        <taxon>Eukaryota</taxon>
        <taxon>Metazoa</taxon>
        <taxon>Ecdysozoa</taxon>
        <taxon>Nematoda</taxon>
        <taxon>Enoplea</taxon>
        <taxon>Dorylaimia</taxon>
        <taxon>Mermithida</taxon>
        <taxon>Mermithoidea</taxon>
        <taxon>Mermithidae</taxon>
        <taxon>Romanomermis</taxon>
    </lineage>
</organism>
<feature type="compositionally biased region" description="Basic and acidic residues" evidence="1">
    <location>
        <begin position="150"/>
        <end position="174"/>
    </location>
</feature>
<dbReference type="PROSITE" id="PS50800">
    <property type="entry name" value="SAP"/>
    <property type="match status" value="1"/>
</dbReference>
<dbReference type="GO" id="GO:0061574">
    <property type="term" value="C:ASAP complex"/>
    <property type="evidence" value="ECO:0007669"/>
    <property type="project" value="TreeGrafter"/>
</dbReference>
<dbReference type="InterPro" id="IPR052793">
    <property type="entry name" value="EJC-associated_protein"/>
</dbReference>
<dbReference type="Gene3D" id="1.10.720.30">
    <property type="entry name" value="SAP domain"/>
    <property type="match status" value="1"/>
</dbReference>
<dbReference type="SUPFAM" id="SSF68906">
    <property type="entry name" value="SAP domain"/>
    <property type="match status" value="1"/>
</dbReference>
<protein>
    <submittedName>
        <fullName evidence="4">SAP domain-containing protein</fullName>
    </submittedName>
</protein>
<feature type="compositionally biased region" description="Low complexity" evidence="1">
    <location>
        <begin position="128"/>
        <end position="137"/>
    </location>
</feature>
<name>A0A915IUX7_ROMCU</name>
<dbReference type="InterPro" id="IPR036361">
    <property type="entry name" value="SAP_dom_sf"/>
</dbReference>
<dbReference type="PANTHER" id="PTHR46589:SF1">
    <property type="entry name" value="APOPTOTIC CHROMATIN CONDENSATION INDUCER IN THE NUCLEUS"/>
    <property type="match status" value="1"/>
</dbReference>
<evidence type="ECO:0000313" key="3">
    <source>
        <dbReference type="Proteomes" id="UP000887565"/>
    </source>
</evidence>
<feature type="compositionally biased region" description="Basic and acidic residues" evidence="1">
    <location>
        <begin position="212"/>
        <end position="226"/>
    </location>
</feature>
<reference evidence="4" key="1">
    <citation type="submission" date="2022-11" db="UniProtKB">
        <authorList>
            <consortium name="WormBaseParasite"/>
        </authorList>
    </citation>
    <scope>IDENTIFICATION</scope>
</reference>
<dbReference type="WBParaSite" id="nRc.2.0.1.t17999-RA">
    <property type="protein sequence ID" value="nRc.2.0.1.t17999-RA"/>
    <property type="gene ID" value="nRc.2.0.1.g17999"/>
</dbReference>
<feature type="compositionally biased region" description="Basic and acidic residues" evidence="1">
    <location>
        <begin position="113"/>
        <end position="127"/>
    </location>
</feature>
<evidence type="ECO:0000259" key="2">
    <source>
        <dbReference type="PROSITE" id="PS50800"/>
    </source>
</evidence>
<evidence type="ECO:0000256" key="1">
    <source>
        <dbReference type="SAM" id="MobiDB-lite"/>
    </source>
</evidence>
<proteinExistence type="predicted"/>
<sequence>MPVEEFLIDGKPASELRVVDLKELLEKRGLSKSGSKQVLIGRLKESMLSEEKDESLSNIVENSMPENEGRVPNMEFHNLQMKSCGSNIVAQYLEKQQQALLAAKKAAMQTRATDARHSSNSSSHEESSIVSSVNNGSEKVDTQPSFSPMKKSEKLVEDEKKSGGVMEEQQKTEYIDEDKSEVDKTILQEAIIVEEKDSPNTPQIPENATLKTTDEEMNEHKNHELEESGVVSILEKEEPLMSKEDIDQESQENSEAISNPSLLESKEIVEREDHNADVATSDSDRAGEVESGSERSIEEQMEEQSSDHGDAVPDAVTSSKDMECNDLPESVSTTEKPARKRRWGSTTVGKRATVSISSDSLKDIVGDVKTAEVAMLETQVEEQEEQLDYDDEPIPKRIVLPREEGEKEDVATQATEKAAATTTRTANDDSSAAIQRARKIKMDEPEVTECIRVRPASPARRPIDRIIHVHGLTRPFNYKSWLSFLSSFGKFDVQNDFWIDNIKSHCLVR</sequence>